<dbReference type="PANTHER" id="PTHR13987:SF3">
    <property type="entry name" value="PROTEIN BEX4"/>
    <property type="match status" value="1"/>
</dbReference>
<comment type="similarity">
    <text evidence="2">Belongs to the BEX family.</text>
</comment>
<proteinExistence type="inferred from homology"/>
<sequence length="104" mass="12077">MASKEKQAVKNLNIENAQQENEREQGPVQNGEESLNSRGSESQKPGGNWNIPNRHIDHNQEGDGVEKFIQQMMEIKRKTKEQQMRHHKCFQTPEPDNHDFCLIP</sequence>
<dbReference type="Pfam" id="PF04538">
    <property type="entry name" value="BEX"/>
    <property type="match status" value="1"/>
</dbReference>
<evidence type="ECO:0000313" key="8">
    <source>
        <dbReference type="Proteomes" id="UP000386466"/>
    </source>
</evidence>
<evidence type="ECO:0000256" key="4">
    <source>
        <dbReference type="ARBA" id="ARBA00022833"/>
    </source>
</evidence>
<name>A0A485PL60_LYNPA</name>
<accession>A0A485PL60</accession>
<gene>
    <name evidence="7" type="ORF">LYPA_23C010140</name>
</gene>
<evidence type="ECO:0000256" key="6">
    <source>
        <dbReference type="SAM" id="MobiDB-lite"/>
    </source>
</evidence>
<dbReference type="GO" id="GO:0005737">
    <property type="term" value="C:cytoplasm"/>
    <property type="evidence" value="ECO:0007669"/>
    <property type="project" value="UniProtKB-SubCell"/>
</dbReference>
<evidence type="ECO:0000256" key="1">
    <source>
        <dbReference type="ARBA" id="ARBA00004496"/>
    </source>
</evidence>
<dbReference type="Proteomes" id="UP000386466">
    <property type="component" value="Unassembled WGS sequence"/>
</dbReference>
<keyword evidence="8" id="KW-1185">Reference proteome</keyword>
<feature type="region of interest" description="Disordered" evidence="6">
    <location>
        <begin position="1"/>
        <end position="62"/>
    </location>
</feature>
<evidence type="ECO:0000256" key="3">
    <source>
        <dbReference type="ARBA" id="ARBA00022490"/>
    </source>
</evidence>
<evidence type="ECO:0000313" key="7">
    <source>
        <dbReference type="EMBL" id="VFV44749.1"/>
    </source>
</evidence>
<dbReference type="PANTHER" id="PTHR13987">
    <property type="entry name" value="PROTEIN BEX4"/>
    <property type="match status" value="1"/>
</dbReference>
<comment type="subcellular location">
    <subcellularLocation>
        <location evidence="1">Cytoplasm</location>
    </subcellularLocation>
</comment>
<dbReference type="InterPro" id="IPR007623">
    <property type="entry name" value="BEX"/>
</dbReference>
<dbReference type="AlphaFoldDB" id="A0A485PL60"/>
<feature type="compositionally biased region" description="Basic and acidic residues" evidence="6">
    <location>
        <begin position="95"/>
        <end position="104"/>
    </location>
</feature>
<protein>
    <submittedName>
        <fullName evidence="7">Uncharacterized protein</fullName>
    </submittedName>
</protein>
<dbReference type="InterPro" id="IPR021156">
    <property type="entry name" value="TF_A-like/BEX"/>
</dbReference>
<organism evidence="7 8">
    <name type="scientific">Lynx pardinus</name>
    <name type="common">Iberian lynx</name>
    <name type="synonym">Felis pardina</name>
    <dbReference type="NCBI Taxonomy" id="191816"/>
    <lineage>
        <taxon>Eukaryota</taxon>
        <taxon>Metazoa</taxon>
        <taxon>Chordata</taxon>
        <taxon>Craniata</taxon>
        <taxon>Vertebrata</taxon>
        <taxon>Euteleostomi</taxon>
        <taxon>Mammalia</taxon>
        <taxon>Eutheria</taxon>
        <taxon>Laurasiatheria</taxon>
        <taxon>Carnivora</taxon>
        <taxon>Feliformia</taxon>
        <taxon>Felidae</taxon>
        <taxon>Felinae</taxon>
        <taxon>Lynx</taxon>
    </lineage>
</organism>
<keyword evidence="5" id="KW-0832">Ubl conjugation</keyword>
<reference evidence="7 8" key="1">
    <citation type="submission" date="2019-01" db="EMBL/GenBank/DDBJ databases">
        <authorList>
            <person name="Alioto T."/>
            <person name="Alioto T."/>
        </authorList>
    </citation>
    <scope>NUCLEOTIDE SEQUENCE [LARGE SCALE GENOMIC DNA]</scope>
</reference>
<evidence type="ECO:0000256" key="2">
    <source>
        <dbReference type="ARBA" id="ARBA00010976"/>
    </source>
</evidence>
<feature type="compositionally biased region" description="Polar residues" evidence="6">
    <location>
        <begin position="27"/>
        <end position="45"/>
    </location>
</feature>
<dbReference type="GO" id="GO:0005634">
    <property type="term" value="C:nucleus"/>
    <property type="evidence" value="ECO:0007669"/>
    <property type="project" value="TreeGrafter"/>
</dbReference>
<keyword evidence="3" id="KW-0963">Cytoplasm</keyword>
<dbReference type="EMBL" id="CAAGRJ010036229">
    <property type="protein sequence ID" value="VFV44749.1"/>
    <property type="molecule type" value="Genomic_DNA"/>
</dbReference>
<feature type="region of interest" description="Disordered" evidence="6">
    <location>
        <begin position="78"/>
        <end position="104"/>
    </location>
</feature>
<evidence type="ECO:0000256" key="5">
    <source>
        <dbReference type="ARBA" id="ARBA00022843"/>
    </source>
</evidence>
<keyword evidence="4" id="KW-0862">Zinc</keyword>